<accession>A0ABR4WSF4</accession>
<reference evidence="1 2" key="1">
    <citation type="submission" date="2014-06" db="EMBL/GenBank/DDBJ databases">
        <title>Draft genome sequence of an extremely salt tolerant bacteria Halomonas salina/CIFRI 1.</title>
        <authorList>
            <person name="Behera B.D."/>
            <person name="Meena D.K."/>
            <person name="Das P."/>
            <person name="Maharana J."/>
            <person name="Paria P."/>
            <person name="Sharma A.P."/>
            <person name="Shamsudheen K.V."/>
            <person name="Rijit J."/>
            <person name="Dixit V."/>
            <person name="Verma A."/>
            <person name="Scaria V."/>
            <person name="Sivasubbu S."/>
        </authorList>
    </citation>
    <scope>NUCLEOTIDE SEQUENCE [LARGE SCALE GENOMIC DNA]</scope>
    <source>
        <strain evidence="1 2">CIFRI 1</strain>
    </source>
</reference>
<sequence length="124" mass="14050">MEGFDYSQGKFYLDLLQLVGLVALGIYTHITQRSKANAQAITTMGEESQQRLEEVRNHVIGIERRVDVLENRQAQAPTHGDLAILHKRVTNATETMERLAGEFQATNRQLGLIHEHLLNDKRGD</sequence>
<protein>
    <recommendedName>
        <fullName evidence="3">DUF2730 family protein</fullName>
    </recommendedName>
</protein>
<proteinExistence type="predicted"/>
<evidence type="ECO:0008006" key="3">
    <source>
        <dbReference type="Google" id="ProtNLM"/>
    </source>
</evidence>
<comment type="caution">
    <text evidence="1">The sequence shown here is derived from an EMBL/GenBank/DDBJ whole genome shotgun (WGS) entry which is preliminary data.</text>
</comment>
<keyword evidence="2" id="KW-1185">Reference proteome</keyword>
<organism evidence="1 2">
    <name type="scientific">Halomonas salina</name>
    <dbReference type="NCBI Taxonomy" id="42565"/>
    <lineage>
        <taxon>Bacteria</taxon>
        <taxon>Pseudomonadati</taxon>
        <taxon>Pseudomonadota</taxon>
        <taxon>Gammaproteobacteria</taxon>
        <taxon>Oceanospirillales</taxon>
        <taxon>Halomonadaceae</taxon>
        <taxon>Halomonas</taxon>
    </lineage>
</organism>
<evidence type="ECO:0000313" key="1">
    <source>
        <dbReference type="EMBL" id="KGE77661.1"/>
    </source>
</evidence>
<dbReference type="Gene3D" id="1.20.5.300">
    <property type="match status" value="1"/>
</dbReference>
<name>A0ABR4WSF4_9GAMM</name>
<dbReference type="EMBL" id="JOKD01000033">
    <property type="protein sequence ID" value="KGE77661.1"/>
    <property type="molecule type" value="Genomic_DNA"/>
</dbReference>
<gene>
    <name evidence="1" type="ORF">FP66_08525</name>
</gene>
<evidence type="ECO:0000313" key="2">
    <source>
        <dbReference type="Proteomes" id="UP000029721"/>
    </source>
</evidence>
<dbReference type="Proteomes" id="UP000029721">
    <property type="component" value="Unassembled WGS sequence"/>
</dbReference>
<dbReference type="RefSeq" id="WP_035597028.1">
    <property type="nucleotide sequence ID" value="NZ_JOKD01000033.1"/>
</dbReference>